<dbReference type="PANTHER" id="PTHR23104">
    <property type="entry name" value="MULTIPLE COAGULATION FACTOR DEFICIENCY PROTEIN 2 NEURAL STEM CELL DERIVED NEURONAL SURVIVAL PROTEIN"/>
    <property type="match status" value="1"/>
</dbReference>
<feature type="chain" id="PRO_5044680147" description="EF-hand domain-containing protein" evidence="6">
    <location>
        <begin position="43"/>
        <end position="288"/>
    </location>
</feature>
<dbReference type="InterPro" id="IPR011992">
    <property type="entry name" value="EF-hand-dom_pair"/>
</dbReference>
<gene>
    <name evidence="8" type="primary">CGREF1</name>
</gene>
<evidence type="ECO:0000259" key="7">
    <source>
        <dbReference type="PROSITE" id="PS50222"/>
    </source>
</evidence>
<dbReference type="InterPro" id="IPR018247">
    <property type="entry name" value="EF_Hand_1_Ca_BS"/>
</dbReference>
<evidence type="ECO:0000256" key="1">
    <source>
        <dbReference type="ARBA" id="ARBA00022723"/>
    </source>
</evidence>
<name>A0A8C3Z214_9TELE</name>
<keyword evidence="1" id="KW-0479">Metal-binding</keyword>
<organism evidence="8 9">
    <name type="scientific">Denticeps clupeoides</name>
    <name type="common">denticle herring</name>
    <dbReference type="NCBI Taxonomy" id="299321"/>
    <lineage>
        <taxon>Eukaryota</taxon>
        <taxon>Metazoa</taxon>
        <taxon>Chordata</taxon>
        <taxon>Craniata</taxon>
        <taxon>Vertebrata</taxon>
        <taxon>Euteleostomi</taxon>
        <taxon>Actinopterygii</taxon>
        <taxon>Neopterygii</taxon>
        <taxon>Teleostei</taxon>
        <taxon>Clupei</taxon>
        <taxon>Clupeiformes</taxon>
        <taxon>Denticipitoidei</taxon>
        <taxon>Denticipitidae</taxon>
        <taxon>Denticeps</taxon>
    </lineage>
</organism>
<feature type="compositionally biased region" description="Basic and acidic residues" evidence="5">
    <location>
        <begin position="180"/>
        <end position="192"/>
    </location>
</feature>
<dbReference type="SUPFAM" id="SSF47473">
    <property type="entry name" value="EF-hand"/>
    <property type="match status" value="1"/>
</dbReference>
<dbReference type="OrthoDB" id="289247at2759"/>
<evidence type="ECO:0000313" key="9">
    <source>
        <dbReference type="Proteomes" id="UP000694580"/>
    </source>
</evidence>
<feature type="compositionally biased region" description="Polar residues" evidence="5">
    <location>
        <begin position="196"/>
        <end position="209"/>
    </location>
</feature>
<evidence type="ECO:0000256" key="3">
    <source>
        <dbReference type="ARBA" id="ARBA00022737"/>
    </source>
</evidence>
<reference evidence="8" key="2">
    <citation type="submission" date="2025-05" db="UniProtKB">
        <authorList>
            <consortium name="Ensembl"/>
        </authorList>
    </citation>
    <scope>IDENTIFICATION</scope>
</reference>
<evidence type="ECO:0000256" key="2">
    <source>
        <dbReference type="ARBA" id="ARBA00022729"/>
    </source>
</evidence>
<dbReference type="Proteomes" id="UP000694580">
    <property type="component" value="Chromosome 1"/>
</dbReference>
<dbReference type="Ensembl" id="ENSDCDT00010048324.1">
    <property type="protein sequence ID" value="ENSDCDP00010038656.1"/>
    <property type="gene ID" value="ENSDCDG00010024979.1"/>
</dbReference>
<dbReference type="Gene3D" id="1.10.238.10">
    <property type="entry name" value="EF-hand"/>
    <property type="match status" value="1"/>
</dbReference>
<proteinExistence type="predicted"/>
<dbReference type="Ensembl" id="ENSDCDT00010048333.1">
    <property type="protein sequence ID" value="ENSDCDP00010038666.1"/>
    <property type="gene ID" value="ENSDCDG00010024979.1"/>
</dbReference>
<keyword evidence="9" id="KW-1185">Reference proteome</keyword>
<dbReference type="PROSITE" id="PS50222">
    <property type="entry name" value="EF_HAND_2"/>
    <property type="match status" value="1"/>
</dbReference>
<dbReference type="InterPro" id="IPR002048">
    <property type="entry name" value="EF_hand_dom"/>
</dbReference>
<evidence type="ECO:0000256" key="5">
    <source>
        <dbReference type="SAM" id="MobiDB-lite"/>
    </source>
</evidence>
<accession>A0A8C3Z214</accession>
<dbReference type="GeneTree" id="ENSGT00940000166224"/>
<dbReference type="InterPro" id="IPR052110">
    <property type="entry name" value="MCFD2-like"/>
</dbReference>
<dbReference type="AlphaFoldDB" id="A0A8C3Z214"/>
<feature type="domain" description="EF-hand" evidence="7">
    <location>
        <begin position="96"/>
        <end position="131"/>
    </location>
</feature>
<evidence type="ECO:0000256" key="4">
    <source>
        <dbReference type="ARBA" id="ARBA00022837"/>
    </source>
</evidence>
<keyword evidence="3" id="KW-0677">Repeat</keyword>
<reference evidence="8 9" key="1">
    <citation type="submission" date="2020-06" db="EMBL/GenBank/DDBJ databases">
        <authorList>
            <consortium name="Wellcome Sanger Institute Data Sharing"/>
        </authorList>
    </citation>
    <scope>NUCLEOTIDE SEQUENCE [LARGE SCALE GENOMIC DNA]</scope>
</reference>
<dbReference type="Ensembl" id="ENSDCDT00010048322.1">
    <property type="protein sequence ID" value="ENSDCDP00010038654.1"/>
    <property type="gene ID" value="ENSDCDG00010024979.1"/>
</dbReference>
<dbReference type="GO" id="GO:0005509">
    <property type="term" value="F:calcium ion binding"/>
    <property type="evidence" value="ECO:0007669"/>
    <property type="project" value="InterPro"/>
</dbReference>
<evidence type="ECO:0000313" key="8">
    <source>
        <dbReference type="Ensembl" id="ENSDCDP00010038647.1"/>
    </source>
</evidence>
<dbReference type="PANTHER" id="PTHR23104:SF15">
    <property type="entry name" value="CELL GROWTH REGULATOR WITH EF HAND DOMAIN PROTEIN 1"/>
    <property type="match status" value="1"/>
</dbReference>
<feature type="region of interest" description="Disordered" evidence="5">
    <location>
        <begin position="160"/>
        <end position="226"/>
    </location>
</feature>
<sequence length="288" mass="32011">MNAGRSATMEADVGAASRGLPARLCRTAALLCLLLLPEISLCAPQVHDSARSESAVVIEPHSLVNPFGTDDNSRKLLQSFIKLNMKDEQASPGVNTWEQEIFFLFSLYDYDKSGHLDGLEVMKLLSDFLSHYSQLPESNDRVVSLVDYLLQTHDMNQDGLLAPSELLSPPIQSHYNEPGADSKEQVISHETEPGDNVSQNQLETDTAQENDVPVGNTELHQDGNDMNEQKGLVEKTAEEKNQEQLQDPPEENIMVEEQQITQQDLQNEMPEGNAVIPEHTIHEGQPEM</sequence>
<evidence type="ECO:0000256" key="6">
    <source>
        <dbReference type="SAM" id="SignalP"/>
    </source>
</evidence>
<keyword evidence="2 6" id="KW-0732">Signal</keyword>
<feature type="signal peptide" evidence="6">
    <location>
        <begin position="1"/>
        <end position="42"/>
    </location>
</feature>
<dbReference type="Ensembl" id="ENSDCDT00010048315.1">
    <property type="protein sequence ID" value="ENSDCDP00010038647.1"/>
    <property type="gene ID" value="ENSDCDG00010024979.1"/>
</dbReference>
<keyword evidence="4" id="KW-0106">Calcium</keyword>
<dbReference type="PROSITE" id="PS00018">
    <property type="entry name" value="EF_HAND_1"/>
    <property type="match status" value="1"/>
</dbReference>
<protein>
    <recommendedName>
        <fullName evidence="7">EF-hand domain-containing protein</fullName>
    </recommendedName>
</protein>
<dbReference type="Ensembl" id="ENSDCDT00010048311.1">
    <property type="protein sequence ID" value="ENSDCDP00010038644.1"/>
    <property type="gene ID" value="ENSDCDG00010024979.1"/>
</dbReference>